<keyword evidence="3" id="KW-1185">Reference proteome</keyword>
<dbReference type="RefSeq" id="XP_033592520.1">
    <property type="nucleotide sequence ID" value="XM_033732534.1"/>
</dbReference>
<protein>
    <submittedName>
        <fullName evidence="2">Uncharacterized protein</fullName>
    </submittedName>
</protein>
<dbReference type="GeneID" id="54473536"/>
<reference evidence="2" key="1">
    <citation type="journal article" date="2020" name="Stud. Mycol.">
        <title>101 Dothideomycetes genomes: a test case for predicting lifestyles and emergence of pathogens.</title>
        <authorList>
            <person name="Haridas S."/>
            <person name="Albert R."/>
            <person name="Binder M."/>
            <person name="Bloem J."/>
            <person name="Labutti K."/>
            <person name="Salamov A."/>
            <person name="Andreopoulos B."/>
            <person name="Baker S."/>
            <person name="Barry K."/>
            <person name="Bills G."/>
            <person name="Bluhm B."/>
            <person name="Cannon C."/>
            <person name="Castanera R."/>
            <person name="Culley D."/>
            <person name="Daum C."/>
            <person name="Ezra D."/>
            <person name="Gonzalez J."/>
            <person name="Henrissat B."/>
            <person name="Kuo A."/>
            <person name="Liang C."/>
            <person name="Lipzen A."/>
            <person name="Lutzoni F."/>
            <person name="Magnuson J."/>
            <person name="Mondo S."/>
            <person name="Nolan M."/>
            <person name="Ohm R."/>
            <person name="Pangilinan J."/>
            <person name="Park H.-J."/>
            <person name="Ramirez L."/>
            <person name="Alfaro M."/>
            <person name="Sun H."/>
            <person name="Tritt A."/>
            <person name="Yoshinaga Y."/>
            <person name="Zwiers L.-H."/>
            <person name="Turgeon B."/>
            <person name="Goodwin S."/>
            <person name="Spatafora J."/>
            <person name="Crous P."/>
            <person name="Grigoriev I."/>
        </authorList>
    </citation>
    <scope>NUCLEOTIDE SEQUENCE</scope>
    <source>
        <strain evidence="2">CBS 113389</strain>
    </source>
</reference>
<keyword evidence="1" id="KW-1133">Transmembrane helix</keyword>
<accession>A0A6A6Q1Q4</accession>
<sequence>MQHVDRSTYHNERMPLTWSWEARYPRLIAAVTAAGIVGLLVQPVLRGNGARGSHVATFLSHLLVASGVLLGMAIWSFYL</sequence>
<proteinExistence type="predicted"/>
<keyword evidence="1" id="KW-0812">Transmembrane</keyword>
<evidence type="ECO:0000313" key="3">
    <source>
        <dbReference type="Proteomes" id="UP000799767"/>
    </source>
</evidence>
<gene>
    <name evidence="2" type="ORF">BDY17DRAFT_290592</name>
</gene>
<feature type="transmembrane region" description="Helical" evidence="1">
    <location>
        <begin position="24"/>
        <end position="45"/>
    </location>
</feature>
<feature type="transmembrane region" description="Helical" evidence="1">
    <location>
        <begin position="57"/>
        <end position="78"/>
    </location>
</feature>
<dbReference type="EMBL" id="MU001632">
    <property type="protein sequence ID" value="KAF2485951.1"/>
    <property type="molecule type" value="Genomic_DNA"/>
</dbReference>
<keyword evidence="1" id="KW-0472">Membrane</keyword>
<dbReference type="Proteomes" id="UP000799767">
    <property type="component" value="Unassembled WGS sequence"/>
</dbReference>
<evidence type="ECO:0000256" key="1">
    <source>
        <dbReference type="SAM" id="Phobius"/>
    </source>
</evidence>
<dbReference type="AlphaFoldDB" id="A0A6A6Q1Q4"/>
<evidence type="ECO:0000313" key="2">
    <source>
        <dbReference type="EMBL" id="KAF2485951.1"/>
    </source>
</evidence>
<organism evidence="2 3">
    <name type="scientific">Neohortaea acidophila</name>
    <dbReference type="NCBI Taxonomy" id="245834"/>
    <lineage>
        <taxon>Eukaryota</taxon>
        <taxon>Fungi</taxon>
        <taxon>Dikarya</taxon>
        <taxon>Ascomycota</taxon>
        <taxon>Pezizomycotina</taxon>
        <taxon>Dothideomycetes</taxon>
        <taxon>Dothideomycetidae</taxon>
        <taxon>Mycosphaerellales</taxon>
        <taxon>Teratosphaeriaceae</taxon>
        <taxon>Neohortaea</taxon>
    </lineage>
</organism>
<name>A0A6A6Q1Q4_9PEZI</name>